<dbReference type="EMBL" id="PRFC01000017">
    <property type="protein sequence ID" value="PWV17658.1"/>
    <property type="molecule type" value="Genomic_DNA"/>
</dbReference>
<dbReference type="VEuPathDB" id="TriTrypDB:TcCL_Unassigned04390"/>
<evidence type="ECO:0000313" key="2">
    <source>
        <dbReference type="EMBL" id="PWV17658.1"/>
    </source>
</evidence>
<dbReference type="VEuPathDB" id="TriTrypDB:TCSYLVIO_010244"/>
<gene>
    <name evidence="2" type="ORF">C3747_17g59</name>
</gene>
<proteinExistence type="predicted"/>
<feature type="region of interest" description="Disordered" evidence="1">
    <location>
        <begin position="188"/>
        <end position="209"/>
    </location>
</feature>
<dbReference type="VEuPathDB" id="TriTrypDB:TcBrA4_0024270"/>
<protein>
    <submittedName>
        <fullName evidence="2">Uncharacterized protein</fullName>
    </submittedName>
</protein>
<dbReference type="VEuPathDB" id="TriTrypDB:TCDM_10122"/>
<reference evidence="2 3" key="1">
    <citation type="journal article" date="2018" name="Microb. Genom.">
        <title>Expanding an expanded genome: long-read sequencing of Trypanosoma cruzi.</title>
        <authorList>
            <person name="Berna L."/>
            <person name="Rodriguez M."/>
            <person name="Chiribao M.L."/>
            <person name="Parodi-Talice A."/>
            <person name="Pita S."/>
            <person name="Rijo G."/>
            <person name="Alvarez-Valin F."/>
            <person name="Robello C."/>
        </authorList>
    </citation>
    <scope>NUCLEOTIDE SEQUENCE [LARGE SCALE GENOMIC DNA]</scope>
    <source>
        <strain evidence="2 3">TCC</strain>
    </source>
</reference>
<dbReference type="AlphaFoldDB" id="A0A2V2X9Y7"/>
<sequence length="256" mass="27915">MSAREQYSRQQLASAWAAQCSVVGPQLFHRHVDGLPRRLDSIYLALAFVHADDRTLVALGADGRECAAAMSTALSAVATWSAEHSLKIEADGSGAALFCIASNRNSDEDAADHRLGGGNPRVKSHLVLLLGNAIDRQLNFVLHFTPTAGQTVPRRRQPRLGAVAGAFHHIMRSLLAGWMRPHCFAPRRRGSRTVSSSHSPPQPGSAARRQLHSIARPTRINEGYFCPPGRQFSTAAEDHWVSRTHTARTPHASPVY</sequence>
<dbReference type="Proteomes" id="UP000246078">
    <property type="component" value="Unassembled WGS sequence"/>
</dbReference>
<dbReference type="VEuPathDB" id="TriTrypDB:TcG_09430"/>
<evidence type="ECO:0000313" key="3">
    <source>
        <dbReference type="Proteomes" id="UP000246078"/>
    </source>
</evidence>
<dbReference type="VEuPathDB" id="TriTrypDB:TcYC6_0037680"/>
<dbReference type="VEuPathDB" id="TriTrypDB:C3747_17g59"/>
<organism evidence="2 3">
    <name type="scientific">Trypanosoma cruzi</name>
    <dbReference type="NCBI Taxonomy" id="5693"/>
    <lineage>
        <taxon>Eukaryota</taxon>
        <taxon>Discoba</taxon>
        <taxon>Euglenozoa</taxon>
        <taxon>Kinetoplastea</taxon>
        <taxon>Metakinetoplastina</taxon>
        <taxon>Trypanosomatida</taxon>
        <taxon>Trypanosomatidae</taxon>
        <taxon>Trypanosoma</taxon>
        <taxon>Schizotrypanum</taxon>
    </lineage>
</organism>
<comment type="caution">
    <text evidence="2">The sequence shown here is derived from an EMBL/GenBank/DDBJ whole genome shotgun (WGS) entry which is preliminary data.</text>
</comment>
<evidence type="ECO:0000256" key="1">
    <source>
        <dbReference type="SAM" id="MobiDB-lite"/>
    </source>
</evidence>
<accession>A0A2V2X9Y7</accession>
<dbReference type="VEuPathDB" id="TriTrypDB:TcCLB.509527.135"/>
<name>A0A2V2X9Y7_TRYCR</name>